<dbReference type="PANTHER" id="PTHR47336:SF2">
    <property type="entry name" value="TRANSCRIPTION FACTOR HMS1-RELATED"/>
    <property type="match status" value="1"/>
</dbReference>
<dbReference type="Proteomes" id="UP000443090">
    <property type="component" value="Unassembled WGS sequence"/>
</dbReference>
<feature type="compositionally biased region" description="Low complexity" evidence="1">
    <location>
        <begin position="187"/>
        <end position="204"/>
    </location>
</feature>
<sequence length="348" mass="38621">MPSRNLPLSALHVNVNPDLTPRGFNPKDFNANFNEPWDNWMEWGSNTLEQDSPIGYSNASLIDTWAHGSEENMMPRSYSADIQCPFDASPFEFDQSPHGSAIDFMNTHTPHPANFQSEQDRPNTFRRFSSLTPEEEKRLEDIAMPYHLQALLQTPAESSSSPPESPIAATAPLAPEAQTRKSRKQKQTSPQSTSPSTIRQSRQSGHNAIEKRYRTNLNERIDCLRQGIPSLNRTSSSDSTSGDEIVGDNRWDGQLKYGKAAVLARALEYIKHLETTTQRLSGEVKALKVRMGGAEMGGSVDEGAAEDGLKLLTGDTLESIQAEFQHIGFRTNTCPGRTQSKDRSKASK</sequence>
<protein>
    <submittedName>
        <fullName evidence="3">Putative transcription factor</fullName>
    </submittedName>
</protein>
<keyword evidence="4" id="KW-1185">Reference proteome</keyword>
<dbReference type="OrthoDB" id="2133190at2759"/>
<name>A0A8H8UGZ3_9HELO</name>
<comment type="caution">
    <text evidence="3">The sequence shown here is derived from an EMBL/GenBank/DDBJ whole genome shotgun (WGS) entry which is preliminary data.</text>
</comment>
<reference evidence="3 4" key="1">
    <citation type="submission" date="2018-05" db="EMBL/GenBank/DDBJ databases">
        <title>Genome sequencing and assembly of the regulated plant pathogen Lachnellula willkommii and related sister species for the development of diagnostic species identification markers.</title>
        <authorList>
            <person name="Giroux E."/>
            <person name="Bilodeau G."/>
        </authorList>
    </citation>
    <scope>NUCLEOTIDE SEQUENCE [LARGE SCALE GENOMIC DNA]</scope>
    <source>
        <strain evidence="3 4">CBS 160.35</strain>
    </source>
</reference>
<evidence type="ECO:0000313" key="4">
    <source>
        <dbReference type="Proteomes" id="UP000443090"/>
    </source>
</evidence>
<dbReference type="Pfam" id="PF00010">
    <property type="entry name" value="HLH"/>
    <property type="match status" value="1"/>
</dbReference>
<dbReference type="AlphaFoldDB" id="A0A8H8UGZ3"/>
<dbReference type="InterPro" id="IPR011598">
    <property type="entry name" value="bHLH_dom"/>
</dbReference>
<dbReference type="SMART" id="SM00353">
    <property type="entry name" value="HLH"/>
    <property type="match status" value="1"/>
</dbReference>
<dbReference type="InterPro" id="IPR036638">
    <property type="entry name" value="HLH_DNA-bd_sf"/>
</dbReference>
<feature type="compositionally biased region" description="Low complexity" evidence="1">
    <location>
        <begin position="154"/>
        <end position="172"/>
    </location>
</feature>
<evidence type="ECO:0000313" key="3">
    <source>
        <dbReference type="EMBL" id="TVY48113.1"/>
    </source>
</evidence>
<dbReference type="Gene3D" id="4.10.280.10">
    <property type="entry name" value="Helix-loop-helix DNA-binding domain"/>
    <property type="match status" value="1"/>
</dbReference>
<dbReference type="SUPFAM" id="SSF47459">
    <property type="entry name" value="HLH, helix-loop-helix DNA-binding domain"/>
    <property type="match status" value="1"/>
</dbReference>
<dbReference type="PANTHER" id="PTHR47336">
    <property type="entry name" value="TRANSCRIPTION FACTOR HMS1-RELATED"/>
    <property type="match status" value="1"/>
</dbReference>
<gene>
    <name evidence="3" type="primary">sre2</name>
    <name evidence="3" type="ORF">LOCC1_G001142</name>
</gene>
<evidence type="ECO:0000259" key="2">
    <source>
        <dbReference type="PROSITE" id="PS50888"/>
    </source>
</evidence>
<dbReference type="GO" id="GO:0046983">
    <property type="term" value="F:protein dimerization activity"/>
    <property type="evidence" value="ECO:0007669"/>
    <property type="project" value="InterPro"/>
</dbReference>
<proteinExistence type="predicted"/>
<dbReference type="EMBL" id="QGMI01000059">
    <property type="protein sequence ID" value="TVY48113.1"/>
    <property type="molecule type" value="Genomic_DNA"/>
</dbReference>
<feature type="domain" description="BHLH" evidence="2">
    <location>
        <begin position="201"/>
        <end position="273"/>
    </location>
</feature>
<organism evidence="3 4">
    <name type="scientific">Lachnellula occidentalis</name>
    <dbReference type="NCBI Taxonomy" id="215460"/>
    <lineage>
        <taxon>Eukaryota</taxon>
        <taxon>Fungi</taxon>
        <taxon>Dikarya</taxon>
        <taxon>Ascomycota</taxon>
        <taxon>Pezizomycotina</taxon>
        <taxon>Leotiomycetes</taxon>
        <taxon>Helotiales</taxon>
        <taxon>Lachnaceae</taxon>
        <taxon>Lachnellula</taxon>
    </lineage>
</organism>
<dbReference type="CDD" id="cd11395">
    <property type="entry name" value="bHLHzip_SREBP_like"/>
    <property type="match status" value="1"/>
</dbReference>
<dbReference type="PROSITE" id="PS50888">
    <property type="entry name" value="BHLH"/>
    <property type="match status" value="1"/>
</dbReference>
<dbReference type="InterPro" id="IPR052099">
    <property type="entry name" value="Regulatory_TF_Diverse"/>
</dbReference>
<feature type="region of interest" description="Disordered" evidence="1">
    <location>
        <begin position="154"/>
        <end position="214"/>
    </location>
</feature>
<evidence type="ECO:0000256" key="1">
    <source>
        <dbReference type="SAM" id="MobiDB-lite"/>
    </source>
</evidence>
<accession>A0A8H8UGZ3</accession>